<accession>A0ABD0LSU9</accession>
<dbReference type="Proteomes" id="UP001519460">
    <property type="component" value="Unassembled WGS sequence"/>
</dbReference>
<proteinExistence type="predicted"/>
<reference evidence="1 2" key="1">
    <citation type="journal article" date="2023" name="Sci. Data">
        <title>Genome assembly of the Korean intertidal mud-creeper Batillaria attramentaria.</title>
        <authorList>
            <person name="Patra A.K."/>
            <person name="Ho P.T."/>
            <person name="Jun S."/>
            <person name="Lee S.J."/>
            <person name="Kim Y."/>
            <person name="Won Y.J."/>
        </authorList>
    </citation>
    <scope>NUCLEOTIDE SEQUENCE [LARGE SCALE GENOMIC DNA]</scope>
    <source>
        <strain evidence="1">Wonlab-2016</strain>
    </source>
</reference>
<sequence>MATKILLRDKTIPPVNVHDSQAMPATTSTSLFLLEHRCIVGSAINTLRHRDSLQARSVRSHEGLPSEESGIYADFHLPI</sequence>
<dbReference type="AlphaFoldDB" id="A0ABD0LSU9"/>
<comment type="caution">
    <text evidence="1">The sequence shown here is derived from an EMBL/GenBank/DDBJ whole genome shotgun (WGS) entry which is preliminary data.</text>
</comment>
<name>A0ABD0LSU9_9CAEN</name>
<evidence type="ECO:0000313" key="2">
    <source>
        <dbReference type="Proteomes" id="UP001519460"/>
    </source>
</evidence>
<dbReference type="EMBL" id="JACVVK020000025">
    <property type="protein sequence ID" value="KAK7502532.1"/>
    <property type="molecule type" value="Genomic_DNA"/>
</dbReference>
<evidence type="ECO:0000313" key="1">
    <source>
        <dbReference type="EMBL" id="KAK7502532.1"/>
    </source>
</evidence>
<organism evidence="1 2">
    <name type="scientific">Batillaria attramentaria</name>
    <dbReference type="NCBI Taxonomy" id="370345"/>
    <lineage>
        <taxon>Eukaryota</taxon>
        <taxon>Metazoa</taxon>
        <taxon>Spiralia</taxon>
        <taxon>Lophotrochozoa</taxon>
        <taxon>Mollusca</taxon>
        <taxon>Gastropoda</taxon>
        <taxon>Caenogastropoda</taxon>
        <taxon>Sorbeoconcha</taxon>
        <taxon>Cerithioidea</taxon>
        <taxon>Batillariidae</taxon>
        <taxon>Batillaria</taxon>
    </lineage>
</organism>
<gene>
    <name evidence="1" type="ORF">BaRGS_00006107</name>
</gene>
<keyword evidence="2" id="KW-1185">Reference proteome</keyword>
<protein>
    <submittedName>
        <fullName evidence="1">Uncharacterized protein</fullName>
    </submittedName>
</protein>